<sequence>MSDAPTVREFGPLTRQAAGVDRALRATWSPLVDNWRFTRRGLRLAQRVFEPPAAARIPVVRGTEIRHTRIEHLPAEWVIAPKARGAEGQRAVLYIHGGGYVFGSPRTHRTLVSRISHVTSMPALSIDYRLPPEHFPPAPTHDALLAYRHLLATGIPAASIVVAGDSAGGGISLELVLHAIESGLPAPGALVLLSPWADLSLSGDSVTTNMGRDPFIPAGPVRRLVDVVVGPRDPTDWRLSPLFAPEELLRSFPPTLLQVGSTELILDDSRRMADRIAAAGVTTELQVFDRHPHVVPVWGDAGVAHVAA</sequence>
<dbReference type="Pfam" id="PF07859">
    <property type="entry name" value="Abhydrolase_3"/>
    <property type="match status" value="1"/>
</dbReference>
<reference evidence="5" key="1">
    <citation type="submission" date="2021-11" db="EMBL/GenBank/DDBJ databases">
        <title>Cultivation dependent microbiological survey of springs from the worlds oldest radium mine currently devoted to the extraction of radon-saturated water.</title>
        <authorList>
            <person name="Kapinusova G."/>
            <person name="Smrhova T."/>
            <person name="Strejcek M."/>
            <person name="Suman J."/>
            <person name="Jani K."/>
            <person name="Pajer P."/>
            <person name="Uhlik O."/>
        </authorList>
    </citation>
    <scope>NUCLEOTIDE SEQUENCE [LARGE SCALE GENOMIC DNA]</scope>
    <source>
        <strain evidence="5">J379</strain>
    </source>
</reference>
<dbReference type="Gene3D" id="3.40.50.1820">
    <property type="entry name" value="alpha/beta hydrolase"/>
    <property type="match status" value="1"/>
</dbReference>
<gene>
    <name evidence="4" type="ORF">LRS13_03070</name>
</gene>
<dbReference type="PANTHER" id="PTHR48081:SF30">
    <property type="entry name" value="ACETYL-HYDROLASE LIPR-RELATED"/>
    <property type="match status" value="1"/>
</dbReference>
<evidence type="ECO:0000259" key="3">
    <source>
        <dbReference type="Pfam" id="PF07859"/>
    </source>
</evidence>
<evidence type="ECO:0000313" key="5">
    <source>
        <dbReference type="Proteomes" id="UP001058860"/>
    </source>
</evidence>
<dbReference type="Proteomes" id="UP001058860">
    <property type="component" value="Chromosome"/>
</dbReference>
<dbReference type="InterPro" id="IPR002168">
    <property type="entry name" value="Lipase_GDXG_HIS_AS"/>
</dbReference>
<organism evidence="4 5">
    <name type="scientific">Svornostia abyssi</name>
    <dbReference type="NCBI Taxonomy" id="2898438"/>
    <lineage>
        <taxon>Bacteria</taxon>
        <taxon>Bacillati</taxon>
        <taxon>Actinomycetota</taxon>
        <taxon>Thermoleophilia</taxon>
        <taxon>Solirubrobacterales</taxon>
        <taxon>Baekduiaceae</taxon>
        <taxon>Svornostia</taxon>
    </lineage>
</organism>
<evidence type="ECO:0000313" key="4">
    <source>
        <dbReference type="EMBL" id="UUY04533.1"/>
    </source>
</evidence>
<proteinExistence type="inferred from homology"/>
<protein>
    <submittedName>
        <fullName evidence="4">Alpha/beta hydrolase</fullName>
    </submittedName>
</protein>
<dbReference type="InterPro" id="IPR013094">
    <property type="entry name" value="AB_hydrolase_3"/>
</dbReference>
<keyword evidence="5" id="KW-1185">Reference proteome</keyword>
<dbReference type="InterPro" id="IPR050300">
    <property type="entry name" value="GDXG_lipolytic_enzyme"/>
</dbReference>
<dbReference type="GO" id="GO:0016787">
    <property type="term" value="F:hydrolase activity"/>
    <property type="evidence" value="ECO:0007669"/>
    <property type="project" value="UniProtKB-KW"/>
</dbReference>
<keyword evidence="2 4" id="KW-0378">Hydrolase</keyword>
<dbReference type="PROSITE" id="PS01173">
    <property type="entry name" value="LIPASE_GDXG_HIS"/>
    <property type="match status" value="1"/>
</dbReference>
<name>A0ABY5PIN6_9ACTN</name>
<accession>A0ABY5PIN6</accession>
<evidence type="ECO:0000256" key="2">
    <source>
        <dbReference type="ARBA" id="ARBA00022801"/>
    </source>
</evidence>
<dbReference type="PANTHER" id="PTHR48081">
    <property type="entry name" value="AB HYDROLASE SUPERFAMILY PROTEIN C4A8.06C"/>
    <property type="match status" value="1"/>
</dbReference>
<dbReference type="InterPro" id="IPR029058">
    <property type="entry name" value="AB_hydrolase_fold"/>
</dbReference>
<feature type="domain" description="Alpha/beta hydrolase fold-3" evidence="3">
    <location>
        <begin position="92"/>
        <end position="295"/>
    </location>
</feature>
<dbReference type="RefSeq" id="WP_353865013.1">
    <property type="nucleotide sequence ID" value="NZ_CP088295.1"/>
</dbReference>
<dbReference type="EMBL" id="CP088295">
    <property type="protein sequence ID" value="UUY04533.1"/>
    <property type="molecule type" value="Genomic_DNA"/>
</dbReference>
<evidence type="ECO:0000256" key="1">
    <source>
        <dbReference type="ARBA" id="ARBA00010515"/>
    </source>
</evidence>
<comment type="similarity">
    <text evidence="1">Belongs to the 'GDXG' lipolytic enzyme family.</text>
</comment>
<dbReference type="SUPFAM" id="SSF53474">
    <property type="entry name" value="alpha/beta-Hydrolases"/>
    <property type="match status" value="1"/>
</dbReference>